<dbReference type="Proteomes" id="UP000294894">
    <property type="component" value="Chromosome"/>
</dbReference>
<reference evidence="2 3" key="1">
    <citation type="submission" date="2019-03" db="EMBL/GenBank/DDBJ databases">
        <title>Three New Species of Nocardioides, Nocardioides euryhalodurans sp. nov., Nocardioides seonyuensis sp. nov. and Nocardioides eburneoflavus sp. nov., Iolated from Soil.</title>
        <authorList>
            <person name="Roh S.G."/>
            <person name="Lee C."/>
            <person name="Kim M.-K."/>
            <person name="Kim S.B."/>
        </authorList>
    </citation>
    <scope>NUCLEOTIDE SEQUENCE [LARGE SCALE GENOMIC DNA]</scope>
    <source>
        <strain evidence="2 3">MMS17-SY117</strain>
    </source>
</reference>
<dbReference type="SUPFAM" id="SSF53597">
    <property type="entry name" value="Dihydrofolate reductase-like"/>
    <property type="match status" value="1"/>
</dbReference>
<dbReference type="GO" id="GO:0008703">
    <property type="term" value="F:5-amino-6-(5-phosphoribosylamino)uracil reductase activity"/>
    <property type="evidence" value="ECO:0007669"/>
    <property type="project" value="InterPro"/>
</dbReference>
<organism evidence="2 3">
    <name type="scientific">Nocardioides euryhalodurans</name>
    <dbReference type="NCBI Taxonomy" id="2518370"/>
    <lineage>
        <taxon>Bacteria</taxon>
        <taxon>Bacillati</taxon>
        <taxon>Actinomycetota</taxon>
        <taxon>Actinomycetes</taxon>
        <taxon>Propionibacteriales</taxon>
        <taxon>Nocardioidaceae</taxon>
        <taxon>Nocardioides</taxon>
    </lineage>
</organism>
<name>A0A4P7GJT1_9ACTN</name>
<proteinExistence type="predicted"/>
<dbReference type="GO" id="GO:0009231">
    <property type="term" value="P:riboflavin biosynthetic process"/>
    <property type="evidence" value="ECO:0007669"/>
    <property type="project" value="InterPro"/>
</dbReference>
<dbReference type="EMBL" id="CP038267">
    <property type="protein sequence ID" value="QBR92256.1"/>
    <property type="molecule type" value="Genomic_DNA"/>
</dbReference>
<protein>
    <submittedName>
        <fullName evidence="2">Dihydrofolate reductase</fullName>
    </submittedName>
</protein>
<dbReference type="PANTHER" id="PTHR38011:SF11">
    <property type="entry name" value="2,5-DIAMINO-6-RIBOSYLAMINO-4(3H)-PYRIMIDINONE 5'-PHOSPHATE REDUCTASE"/>
    <property type="match status" value="1"/>
</dbReference>
<dbReference type="Pfam" id="PF01872">
    <property type="entry name" value="RibD_C"/>
    <property type="match status" value="1"/>
</dbReference>
<dbReference type="InterPro" id="IPR002734">
    <property type="entry name" value="RibDG_C"/>
</dbReference>
<gene>
    <name evidence="2" type="ORF">EXE57_08105</name>
</gene>
<keyword evidence="3" id="KW-1185">Reference proteome</keyword>
<dbReference type="RefSeq" id="WP_135076164.1">
    <property type="nucleotide sequence ID" value="NZ_CP038267.1"/>
</dbReference>
<evidence type="ECO:0000313" key="2">
    <source>
        <dbReference type="EMBL" id="QBR92256.1"/>
    </source>
</evidence>
<accession>A0A4P7GJT1</accession>
<dbReference type="InterPro" id="IPR024072">
    <property type="entry name" value="DHFR-like_dom_sf"/>
</dbReference>
<evidence type="ECO:0000259" key="1">
    <source>
        <dbReference type="Pfam" id="PF01872"/>
    </source>
</evidence>
<dbReference type="KEGG" id="noy:EXE57_08105"/>
<dbReference type="PANTHER" id="PTHR38011">
    <property type="entry name" value="DIHYDROFOLATE REDUCTASE FAMILY PROTEIN (AFU_ORTHOLOGUE AFUA_8G06820)"/>
    <property type="match status" value="1"/>
</dbReference>
<dbReference type="InterPro" id="IPR050765">
    <property type="entry name" value="Riboflavin_Biosynth_HTPR"/>
</dbReference>
<dbReference type="Gene3D" id="3.40.430.10">
    <property type="entry name" value="Dihydrofolate Reductase, subunit A"/>
    <property type="match status" value="1"/>
</dbReference>
<dbReference type="OrthoDB" id="3471498at2"/>
<evidence type="ECO:0000313" key="3">
    <source>
        <dbReference type="Proteomes" id="UP000294894"/>
    </source>
</evidence>
<feature type="domain" description="Bacterial bifunctional deaminase-reductase C-terminal" evidence="1">
    <location>
        <begin position="4"/>
        <end position="181"/>
    </location>
</feature>
<dbReference type="AlphaFoldDB" id="A0A4P7GJT1"/>
<sequence>MRDLTYFIGTSIDGFIADDDGRFDFFPFEEDVAAAIVADHPETLPVHARRALGIEDVPNEVFDAVVMGRATYEPALQAGLTSPYPHLRQVVFSRTLEQGDPEVEIVSGDPVAHVRALKREDGLGVWLCGGAELAGQLVDEIDRLVVKRYPIILGAGIPMFRGPFALRELALNGTRTFESGATFSTYARR</sequence>